<sequence length="155" mass="16938">MKSLLHSLVLLCLLAPVAAVQADQLRVEDPWVRAGPPTARVMAGYMTLYNSGAREREIVRVTSPAFARVELHLSRIEDGMARMIPQEALRVPAGGRLELTPGGYHLMLFDPLAPLQPGDPVELSLHDAAGQVLNVRATVRLPGGRDADHTHHHHD</sequence>
<dbReference type="RefSeq" id="WP_096366077.1">
    <property type="nucleotide sequence ID" value="NZ_AP018052.1"/>
</dbReference>
<evidence type="ECO:0000313" key="3">
    <source>
        <dbReference type="Proteomes" id="UP000218765"/>
    </source>
</evidence>
<feature type="chain" id="PRO_5013120092" description="Copper chaperone PCu(A)C" evidence="1">
    <location>
        <begin position="23"/>
        <end position="155"/>
    </location>
</feature>
<dbReference type="Pfam" id="PF04314">
    <property type="entry name" value="PCuAC"/>
    <property type="match status" value="1"/>
</dbReference>
<reference evidence="2 3" key="1">
    <citation type="submission" date="2017-05" db="EMBL/GenBank/DDBJ databases">
        <title>Thiocyanate degradation by Thiohalobacter thiocyanaticus FOKN1.</title>
        <authorList>
            <person name="Oshiki M."/>
            <person name="Fukushima T."/>
            <person name="Kawano S."/>
            <person name="Nakagawa J."/>
        </authorList>
    </citation>
    <scope>NUCLEOTIDE SEQUENCE [LARGE SCALE GENOMIC DNA]</scope>
    <source>
        <strain evidence="2 3">FOKN1</strain>
    </source>
</reference>
<evidence type="ECO:0000313" key="2">
    <source>
        <dbReference type="EMBL" id="BAZ93930.1"/>
    </source>
</evidence>
<keyword evidence="3" id="KW-1185">Reference proteome</keyword>
<dbReference type="EMBL" id="AP018052">
    <property type="protein sequence ID" value="BAZ93930.1"/>
    <property type="molecule type" value="Genomic_DNA"/>
</dbReference>
<gene>
    <name evidence="2" type="ORF">FOKN1_1535</name>
</gene>
<dbReference type="PANTHER" id="PTHR36302">
    <property type="entry name" value="BLR7088 PROTEIN"/>
    <property type="match status" value="1"/>
</dbReference>
<dbReference type="InterPro" id="IPR036182">
    <property type="entry name" value="PCuAC_sf"/>
</dbReference>
<dbReference type="PANTHER" id="PTHR36302:SF1">
    <property type="entry name" value="COPPER CHAPERONE PCU(A)C"/>
    <property type="match status" value="1"/>
</dbReference>
<organism evidence="2 3">
    <name type="scientific">Thiohalobacter thiocyanaticus</name>
    <dbReference type="NCBI Taxonomy" id="585455"/>
    <lineage>
        <taxon>Bacteria</taxon>
        <taxon>Pseudomonadati</taxon>
        <taxon>Pseudomonadota</taxon>
        <taxon>Gammaproteobacteria</taxon>
        <taxon>Thiohalobacterales</taxon>
        <taxon>Thiohalobacteraceae</taxon>
        <taxon>Thiohalobacter</taxon>
    </lineage>
</organism>
<dbReference type="OrthoDB" id="9796962at2"/>
<accession>A0A1Z4VQK9</accession>
<dbReference type="KEGG" id="ttc:FOKN1_1535"/>
<keyword evidence="1" id="KW-0732">Signal</keyword>
<name>A0A1Z4VQK9_9GAMM</name>
<protein>
    <recommendedName>
        <fullName evidence="4">Copper chaperone PCu(A)C</fullName>
    </recommendedName>
</protein>
<dbReference type="Gene3D" id="2.60.40.1890">
    <property type="entry name" value="PCu(A)C copper chaperone"/>
    <property type="match status" value="1"/>
</dbReference>
<dbReference type="Proteomes" id="UP000218765">
    <property type="component" value="Chromosome"/>
</dbReference>
<evidence type="ECO:0000256" key="1">
    <source>
        <dbReference type="SAM" id="SignalP"/>
    </source>
</evidence>
<dbReference type="InterPro" id="IPR058248">
    <property type="entry name" value="Lxx211020-like"/>
</dbReference>
<feature type="signal peptide" evidence="1">
    <location>
        <begin position="1"/>
        <end position="22"/>
    </location>
</feature>
<dbReference type="AlphaFoldDB" id="A0A1Z4VQK9"/>
<dbReference type="InterPro" id="IPR007410">
    <property type="entry name" value="LpqE-like"/>
</dbReference>
<proteinExistence type="predicted"/>
<dbReference type="SUPFAM" id="SSF110087">
    <property type="entry name" value="DR1885-like metal-binding protein"/>
    <property type="match status" value="1"/>
</dbReference>
<evidence type="ECO:0008006" key="4">
    <source>
        <dbReference type="Google" id="ProtNLM"/>
    </source>
</evidence>